<evidence type="ECO:0000259" key="2">
    <source>
        <dbReference type="PROSITE" id="PS50966"/>
    </source>
</evidence>
<dbReference type="AlphaFoldDB" id="R7UB71"/>
<keyword evidence="5" id="KW-1185">Reference proteome</keyword>
<dbReference type="EnsemblMetazoa" id="CapteT190599">
    <property type="protein sequence ID" value="CapteP190599"/>
    <property type="gene ID" value="CapteG190599"/>
</dbReference>
<dbReference type="PROSITE" id="PS50966">
    <property type="entry name" value="ZF_SWIM"/>
    <property type="match status" value="1"/>
</dbReference>
<evidence type="ECO:0000313" key="4">
    <source>
        <dbReference type="EnsemblMetazoa" id="CapteP190599"/>
    </source>
</evidence>
<protein>
    <recommendedName>
        <fullName evidence="2">SWIM-type domain-containing protein</fullName>
    </recommendedName>
</protein>
<keyword evidence="1" id="KW-0863">Zinc-finger</keyword>
<keyword evidence="1" id="KW-0479">Metal-binding</keyword>
<proteinExistence type="predicted"/>
<evidence type="ECO:0000313" key="5">
    <source>
        <dbReference type="Proteomes" id="UP000014760"/>
    </source>
</evidence>
<name>R7UB71_CAPTE</name>
<accession>R7UB71</accession>
<dbReference type="Proteomes" id="UP000014760">
    <property type="component" value="Unassembled WGS sequence"/>
</dbReference>
<evidence type="ECO:0000313" key="3">
    <source>
        <dbReference type="EMBL" id="ELU03366.1"/>
    </source>
</evidence>
<reference evidence="5" key="1">
    <citation type="submission" date="2012-12" db="EMBL/GenBank/DDBJ databases">
        <authorList>
            <person name="Hellsten U."/>
            <person name="Grimwood J."/>
            <person name="Chapman J.A."/>
            <person name="Shapiro H."/>
            <person name="Aerts A."/>
            <person name="Otillar R.P."/>
            <person name="Terry A.Y."/>
            <person name="Boore J.L."/>
            <person name="Simakov O."/>
            <person name="Marletaz F."/>
            <person name="Cho S.-J."/>
            <person name="Edsinger-Gonzales E."/>
            <person name="Havlak P."/>
            <person name="Kuo D.-H."/>
            <person name="Larsson T."/>
            <person name="Lv J."/>
            <person name="Arendt D."/>
            <person name="Savage R."/>
            <person name="Osoegawa K."/>
            <person name="de Jong P."/>
            <person name="Lindberg D.R."/>
            <person name="Seaver E.C."/>
            <person name="Weisblat D.A."/>
            <person name="Putnam N.H."/>
            <person name="Grigoriev I.V."/>
            <person name="Rokhsar D.S."/>
        </authorList>
    </citation>
    <scope>NUCLEOTIDE SEQUENCE</scope>
    <source>
        <strain evidence="5">I ESC-2004</strain>
    </source>
</reference>
<dbReference type="GO" id="GO:0008270">
    <property type="term" value="F:zinc ion binding"/>
    <property type="evidence" value="ECO:0007669"/>
    <property type="project" value="UniProtKB-KW"/>
</dbReference>
<feature type="domain" description="SWIM-type" evidence="2">
    <location>
        <begin position="78"/>
        <end position="116"/>
    </location>
</feature>
<dbReference type="EMBL" id="KB303236">
    <property type="protein sequence ID" value="ELU03366.1"/>
    <property type="molecule type" value="Genomic_DNA"/>
</dbReference>
<keyword evidence="1" id="KW-0862">Zinc</keyword>
<evidence type="ECO:0000256" key="1">
    <source>
        <dbReference type="PROSITE-ProRule" id="PRU00325"/>
    </source>
</evidence>
<reference evidence="4" key="3">
    <citation type="submission" date="2015-06" db="UniProtKB">
        <authorList>
            <consortium name="EnsemblMetazoa"/>
        </authorList>
    </citation>
    <scope>IDENTIFICATION</scope>
</reference>
<sequence length="134" mass="14683">MVLPDPKSYSDINSSSVIPAISHEMMNAYLLACAKSYDKATELLYKEKYLLCLRSSSQQNQNFIKGRCSAEYCKATMYTVDVALDSTRIKDQCECGAGAGPTAHCKHVSHRLLLVRLLQATGNLHGEAADLPPS</sequence>
<reference evidence="3 5" key="2">
    <citation type="journal article" date="2013" name="Nature">
        <title>Insights into bilaterian evolution from three spiralian genomes.</title>
        <authorList>
            <person name="Simakov O."/>
            <person name="Marletaz F."/>
            <person name="Cho S.J."/>
            <person name="Edsinger-Gonzales E."/>
            <person name="Havlak P."/>
            <person name="Hellsten U."/>
            <person name="Kuo D.H."/>
            <person name="Larsson T."/>
            <person name="Lv J."/>
            <person name="Arendt D."/>
            <person name="Savage R."/>
            <person name="Osoegawa K."/>
            <person name="de Jong P."/>
            <person name="Grimwood J."/>
            <person name="Chapman J.A."/>
            <person name="Shapiro H."/>
            <person name="Aerts A."/>
            <person name="Otillar R.P."/>
            <person name="Terry A.Y."/>
            <person name="Boore J.L."/>
            <person name="Grigoriev I.V."/>
            <person name="Lindberg D.R."/>
            <person name="Seaver E.C."/>
            <person name="Weisblat D.A."/>
            <person name="Putnam N.H."/>
            <person name="Rokhsar D.S."/>
        </authorList>
    </citation>
    <scope>NUCLEOTIDE SEQUENCE</scope>
    <source>
        <strain evidence="3 5">I ESC-2004</strain>
    </source>
</reference>
<organism evidence="3">
    <name type="scientific">Capitella teleta</name>
    <name type="common">Polychaete worm</name>
    <dbReference type="NCBI Taxonomy" id="283909"/>
    <lineage>
        <taxon>Eukaryota</taxon>
        <taxon>Metazoa</taxon>
        <taxon>Spiralia</taxon>
        <taxon>Lophotrochozoa</taxon>
        <taxon>Annelida</taxon>
        <taxon>Polychaeta</taxon>
        <taxon>Sedentaria</taxon>
        <taxon>Scolecida</taxon>
        <taxon>Capitellidae</taxon>
        <taxon>Capitella</taxon>
    </lineage>
</organism>
<dbReference type="InterPro" id="IPR007527">
    <property type="entry name" value="Znf_SWIM"/>
</dbReference>
<gene>
    <name evidence="3" type="ORF">CAPTEDRAFT_190599</name>
</gene>
<dbReference type="HOGENOM" id="CLU_1898203_0_0_1"/>
<dbReference type="EMBL" id="AMQN01008493">
    <property type="status" value="NOT_ANNOTATED_CDS"/>
    <property type="molecule type" value="Genomic_DNA"/>
</dbReference>